<protein>
    <submittedName>
        <fullName evidence="1">Kdo hydroxylase family protein</fullName>
    </submittedName>
</protein>
<proteinExistence type="predicted"/>
<name>A0ABV4U0K9_9BACT</name>
<dbReference type="Proteomes" id="UP001575105">
    <property type="component" value="Unassembled WGS sequence"/>
</dbReference>
<comment type="caution">
    <text evidence="1">The sequence shown here is derived from an EMBL/GenBank/DDBJ whole genome shotgun (WGS) entry which is preliminary data.</text>
</comment>
<accession>A0ABV4U0K9</accession>
<keyword evidence="2" id="KW-1185">Reference proteome</keyword>
<gene>
    <name evidence="1" type="ORF">ACERK3_02390</name>
</gene>
<dbReference type="InterPro" id="IPR021266">
    <property type="entry name" value="Kdo_hydroxlase"/>
</dbReference>
<dbReference type="EMBL" id="JBGUBD010000001">
    <property type="protein sequence ID" value="MFA9477135.1"/>
    <property type="molecule type" value="Genomic_DNA"/>
</dbReference>
<reference evidence="1 2" key="1">
    <citation type="submission" date="2024-08" db="EMBL/GenBank/DDBJ databases">
        <title>Whole-genome sequencing of halo(alkali)philic microorganisms from hypersaline lakes.</title>
        <authorList>
            <person name="Sorokin D.Y."/>
            <person name="Merkel A.Y."/>
            <person name="Messina E."/>
            <person name="Yakimov M."/>
        </authorList>
    </citation>
    <scope>NUCLEOTIDE SEQUENCE [LARGE SCALE GENOMIC DNA]</scope>
    <source>
        <strain evidence="1 2">AB-hyl4</strain>
    </source>
</reference>
<dbReference type="Pfam" id="PF11004">
    <property type="entry name" value="Kdo_hydroxy"/>
    <property type="match status" value="1"/>
</dbReference>
<evidence type="ECO:0000313" key="1">
    <source>
        <dbReference type="EMBL" id="MFA9477135.1"/>
    </source>
</evidence>
<dbReference type="RefSeq" id="WP_425344056.1">
    <property type="nucleotide sequence ID" value="NZ_JBGUBD010000001.1"/>
</dbReference>
<organism evidence="1 2">
    <name type="scientific">Natronomicrosphaera hydrolytica</name>
    <dbReference type="NCBI Taxonomy" id="3242702"/>
    <lineage>
        <taxon>Bacteria</taxon>
        <taxon>Pseudomonadati</taxon>
        <taxon>Planctomycetota</taxon>
        <taxon>Phycisphaerae</taxon>
        <taxon>Phycisphaerales</taxon>
        <taxon>Phycisphaeraceae</taxon>
        <taxon>Natronomicrosphaera</taxon>
    </lineage>
</organism>
<sequence length="303" mass="34869">MARVTIEEHPLERSATEAEYRHIESGDVLFFPTTPFEISDEDRQFLLAQKQSERFHKNISYRPKQDRLKGVDADNSEAFAKMHDVMRRYSQQAIDFCARFLPQYAEQWRIDYASFRPIEEKGRKVKFKARNDLIHVDSFPTRPSHGNRLMRIFTNINMDRERVWVSAGTFEQLAERYAKDAGLPQPPSAITKLGRQAVSAMAKAGLPVIDRPDYDRFMLKFHDYLKHHPEVQDHAKGEQWAFPPGSTWMCFTDTTSHGCLSGQYALEQTFMVARESLAAPDVAPISVLERMAGFPLAETRPVA</sequence>
<evidence type="ECO:0000313" key="2">
    <source>
        <dbReference type="Proteomes" id="UP001575105"/>
    </source>
</evidence>